<protein>
    <recommendedName>
        <fullName evidence="5">THO complex subunit 7 homolog</fullName>
    </recommendedName>
</protein>
<dbReference type="Pfam" id="PF05615">
    <property type="entry name" value="THOC7"/>
    <property type="match status" value="1"/>
</dbReference>
<name>A0A3P7MGC3_DIBLA</name>
<dbReference type="AlphaFoldDB" id="A0A3P7MGC3"/>
<evidence type="ECO:0000313" key="4">
    <source>
        <dbReference type="Proteomes" id="UP000281553"/>
    </source>
</evidence>
<keyword evidence="2" id="KW-0539">Nucleus</keyword>
<accession>A0A3P7MGC3</accession>
<gene>
    <name evidence="3" type="ORF">DILT_LOCUS14087</name>
</gene>
<comment type="subcellular location">
    <subcellularLocation>
        <location evidence="1">Nucleus</location>
    </subcellularLocation>
</comment>
<evidence type="ECO:0000256" key="1">
    <source>
        <dbReference type="ARBA" id="ARBA00004123"/>
    </source>
</evidence>
<evidence type="ECO:0000256" key="2">
    <source>
        <dbReference type="ARBA" id="ARBA00023242"/>
    </source>
</evidence>
<proteinExistence type="predicted"/>
<dbReference type="GO" id="GO:0006397">
    <property type="term" value="P:mRNA processing"/>
    <property type="evidence" value="ECO:0007669"/>
    <property type="project" value="InterPro"/>
</dbReference>
<dbReference type="OrthoDB" id="205166at2759"/>
<sequence length="185" mass="22013">MGSISDDDIIKRRLLIEGESGNDDRRFTLLLKNFLRWVSCDESEEDSQFTYNSLMASVSQCENAMEQALLIHSMNFEQSQKYDELLEEIKHDTEDTKLKIVESREKLKEARVIRKNRQEYHNLAKIINEHPNRKETLCKITKLKEQLTGLQRINERYDEMILLRKKQFHLFLVALRGLQKLVDRE</sequence>
<reference evidence="3 4" key="1">
    <citation type="submission" date="2018-11" db="EMBL/GenBank/DDBJ databases">
        <authorList>
            <consortium name="Pathogen Informatics"/>
        </authorList>
    </citation>
    <scope>NUCLEOTIDE SEQUENCE [LARGE SCALE GENOMIC DNA]</scope>
</reference>
<dbReference type="EMBL" id="UYRU01072693">
    <property type="protein sequence ID" value="VDN22567.1"/>
    <property type="molecule type" value="Genomic_DNA"/>
</dbReference>
<dbReference type="InterPro" id="IPR008501">
    <property type="entry name" value="THOC7/Mft1"/>
</dbReference>
<dbReference type="GO" id="GO:0000445">
    <property type="term" value="C:THO complex part of transcription export complex"/>
    <property type="evidence" value="ECO:0007669"/>
    <property type="project" value="InterPro"/>
</dbReference>
<evidence type="ECO:0000313" key="3">
    <source>
        <dbReference type="EMBL" id="VDN22567.1"/>
    </source>
</evidence>
<keyword evidence="4" id="KW-1185">Reference proteome</keyword>
<organism evidence="3 4">
    <name type="scientific">Dibothriocephalus latus</name>
    <name type="common">Fish tapeworm</name>
    <name type="synonym">Diphyllobothrium latum</name>
    <dbReference type="NCBI Taxonomy" id="60516"/>
    <lineage>
        <taxon>Eukaryota</taxon>
        <taxon>Metazoa</taxon>
        <taxon>Spiralia</taxon>
        <taxon>Lophotrochozoa</taxon>
        <taxon>Platyhelminthes</taxon>
        <taxon>Cestoda</taxon>
        <taxon>Eucestoda</taxon>
        <taxon>Diphyllobothriidea</taxon>
        <taxon>Diphyllobothriidae</taxon>
        <taxon>Dibothriocephalus</taxon>
    </lineage>
</organism>
<dbReference type="Proteomes" id="UP000281553">
    <property type="component" value="Unassembled WGS sequence"/>
</dbReference>
<evidence type="ECO:0008006" key="5">
    <source>
        <dbReference type="Google" id="ProtNLM"/>
    </source>
</evidence>